<proteinExistence type="predicted"/>
<reference evidence="3" key="1">
    <citation type="journal article" date="2019" name="Int. J. Syst. Evol. Microbiol.">
        <title>The Global Catalogue of Microorganisms (GCM) 10K type strain sequencing project: providing services to taxonomists for standard genome sequencing and annotation.</title>
        <authorList>
            <consortium name="The Broad Institute Genomics Platform"/>
            <consortium name="The Broad Institute Genome Sequencing Center for Infectious Disease"/>
            <person name="Wu L."/>
            <person name="Ma J."/>
        </authorList>
    </citation>
    <scope>NUCLEOTIDE SEQUENCE [LARGE SCALE GENOMIC DNA]</scope>
    <source>
        <strain evidence="3">CCUG 54781</strain>
    </source>
</reference>
<dbReference type="Proteomes" id="UP001596550">
    <property type="component" value="Unassembled WGS sequence"/>
</dbReference>
<sequence>MNNLKIQRENLDRKGNIIGAIIFGSLSVIAISMAIIEWQSGIPSVIFAALFFVLNKLFFKKFILKIITTLALIVLTSFIFDFSTMMCIANCLLLSCAYFFVWIIKKLRIKTTDDIFEINSHFIKCLSTKSSDYKGYVLNPSAYLKTFPLKQVKSVTIKKKFLQFTFENETITPRELTHQEVLGIYEFVRNKFPQLTA</sequence>
<protein>
    <submittedName>
        <fullName evidence="2">Uncharacterized protein</fullName>
    </submittedName>
</protein>
<dbReference type="RefSeq" id="WP_378178382.1">
    <property type="nucleotide sequence ID" value="NZ_JBHTCR010000004.1"/>
</dbReference>
<evidence type="ECO:0000313" key="2">
    <source>
        <dbReference type="EMBL" id="MFC7347235.1"/>
    </source>
</evidence>
<gene>
    <name evidence="2" type="ORF">ACFQO9_10945</name>
</gene>
<feature type="transmembrane region" description="Helical" evidence="1">
    <location>
        <begin position="71"/>
        <end position="104"/>
    </location>
</feature>
<feature type="transmembrane region" description="Helical" evidence="1">
    <location>
        <begin position="42"/>
        <end position="59"/>
    </location>
</feature>
<comment type="caution">
    <text evidence="2">The sequence shown here is derived from an EMBL/GenBank/DDBJ whole genome shotgun (WGS) entry which is preliminary data.</text>
</comment>
<keyword evidence="1" id="KW-0472">Membrane</keyword>
<organism evidence="2 3">
    <name type="scientific">Chryseobacterium zhengzhouense</name>
    <dbReference type="NCBI Taxonomy" id="1636086"/>
    <lineage>
        <taxon>Bacteria</taxon>
        <taxon>Pseudomonadati</taxon>
        <taxon>Bacteroidota</taxon>
        <taxon>Flavobacteriia</taxon>
        <taxon>Flavobacteriales</taxon>
        <taxon>Weeksellaceae</taxon>
        <taxon>Chryseobacterium group</taxon>
        <taxon>Chryseobacterium</taxon>
    </lineage>
</organism>
<evidence type="ECO:0000313" key="3">
    <source>
        <dbReference type="Proteomes" id="UP001596550"/>
    </source>
</evidence>
<evidence type="ECO:0000256" key="1">
    <source>
        <dbReference type="SAM" id="Phobius"/>
    </source>
</evidence>
<keyword evidence="1" id="KW-0812">Transmembrane</keyword>
<name>A0ABW2M1G0_9FLAO</name>
<accession>A0ABW2M1G0</accession>
<keyword evidence="1" id="KW-1133">Transmembrane helix</keyword>
<dbReference type="EMBL" id="JBHTCR010000004">
    <property type="protein sequence ID" value="MFC7347235.1"/>
    <property type="molecule type" value="Genomic_DNA"/>
</dbReference>
<keyword evidence="3" id="KW-1185">Reference proteome</keyword>
<feature type="transmembrane region" description="Helical" evidence="1">
    <location>
        <begin position="15"/>
        <end position="36"/>
    </location>
</feature>